<name>C7N898_SLAHD</name>
<keyword evidence="2 5" id="KW-0489">Methyltransferase</keyword>
<organism evidence="7 8">
    <name type="scientific">Slackia heliotrinireducens (strain ATCC 29202 / DSM 20476 / NCTC 11029 / RHS 1)</name>
    <name type="common">Peptococcus heliotrinreducens</name>
    <dbReference type="NCBI Taxonomy" id="471855"/>
    <lineage>
        <taxon>Bacteria</taxon>
        <taxon>Bacillati</taxon>
        <taxon>Actinomycetota</taxon>
        <taxon>Coriobacteriia</taxon>
        <taxon>Eggerthellales</taxon>
        <taxon>Eggerthellaceae</taxon>
        <taxon>Slackia</taxon>
    </lineage>
</organism>
<evidence type="ECO:0000256" key="1">
    <source>
        <dbReference type="ARBA" id="ARBA00022573"/>
    </source>
</evidence>
<keyword evidence="1 5" id="KW-0169">Cobalamin biosynthesis</keyword>
<dbReference type="PANTHER" id="PTHR35863">
    <property type="entry name" value="COBALT-PRECORRIN-5B C(1)-METHYLTRANSFERASE"/>
    <property type="match status" value="1"/>
</dbReference>
<dbReference type="NCBIfam" id="TIGR00312">
    <property type="entry name" value="cbiD"/>
    <property type="match status" value="1"/>
</dbReference>
<evidence type="ECO:0000313" key="7">
    <source>
        <dbReference type="EMBL" id="ACV23133.1"/>
    </source>
</evidence>
<gene>
    <name evidence="5" type="primary">cbiD</name>
    <name evidence="7" type="ordered locus">Shel_21220</name>
</gene>
<dbReference type="UniPathway" id="UPA00148">
    <property type="reaction ID" value="UER00227"/>
</dbReference>
<dbReference type="Pfam" id="PF01888">
    <property type="entry name" value="CbiD"/>
    <property type="match status" value="1"/>
</dbReference>
<dbReference type="PANTHER" id="PTHR35863:SF1">
    <property type="entry name" value="COBALT-PRECORRIN-5B C(1)-METHYLTRANSFERASE"/>
    <property type="match status" value="1"/>
</dbReference>
<dbReference type="Gene3D" id="3.30.2110.10">
    <property type="entry name" value="CbiD-like"/>
    <property type="match status" value="1"/>
</dbReference>
<evidence type="ECO:0000259" key="6">
    <source>
        <dbReference type="Pfam" id="PF04071"/>
    </source>
</evidence>
<comment type="similarity">
    <text evidence="5">Belongs to the CbiD family.</text>
</comment>
<dbReference type="GO" id="GO:0019251">
    <property type="term" value="P:anaerobic cobalamin biosynthetic process"/>
    <property type="evidence" value="ECO:0007669"/>
    <property type="project" value="UniProtKB-UniRule"/>
</dbReference>
<dbReference type="InterPro" id="IPR036074">
    <property type="entry name" value="CbiD_sf"/>
</dbReference>
<comment type="catalytic activity">
    <reaction evidence="5">
        <text>Co-precorrin-5B + S-adenosyl-L-methionine = Co-precorrin-6A + S-adenosyl-L-homocysteine</text>
        <dbReference type="Rhea" id="RHEA:26285"/>
        <dbReference type="ChEBI" id="CHEBI:57856"/>
        <dbReference type="ChEBI" id="CHEBI:59789"/>
        <dbReference type="ChEBI" id="CHEBI:60063"/>
        <dbReference type="ChEBI" id="CHEBI:60064"/>
        <dbReference type="EC" id="2.1.1.195"/>
    </reaction>
</comment>
<dbReference type="Proteomes" id="UP000002026">
    <property type="component" value="Chromosome"/>
</dbReference>
<feature type="domain" description="Cysteine-rich small" evidence="6">
    <location>
        <begin position="10"/>
        <end position="78"/>
    </location>
</feature>
<dbReference type="STRING" id="471855.Shel_21220"/>
<dbReference type="GO" id="GO:0043780">
    <property type="term" value="F:cobalt-precorrin-5B C1-methyltransferase activity"/>
    <property type="evidence" value="ECO:0007669"/>
    <property type="project" value="RHEA"/>
</dbReference>
<dbReference type="HOGENOM" id="CLU_041273_1_0_11"/>
<dbReference type="eggNOG" id="COG2158">
    <property type="taxonomic scope" value="Bacteria"/>
</dbReference>
<dbReference type="EMBL" id="CP001684">
    <property type="protein sequence ID" value="ACV23133.1"/>
    <property type="molecule type" value="Genomic_DNA"/>
</dbReference>
<protein>
    <recommendedName>
        <fullName evidence="5">Cobalt-precorrin-5B C(1)-methyltransferase</fullName>
        <ecNumber evidence="5">2.1.1.195</ecNumber>
    </recommendedName>
    <alternativeName>
        <fullName evidence="5">Cobalt-precorrin-6A synthase</fullName>
    </alternativeName>
</protein>
<dbReference type="EC" id="2.1.1.195" evidence="5"/>
<evidence type="ECO:0000256" key="2">
    <source>
        <dbReference type="ARBA" id="ARBA00022603"/>
    </source>
</evidence>
<evidence type="ECO:0000256" key="5">
    <source>
        <dbReference type="HAMAP-Rule" id="MF_00787"/>
    </source>
</evidence>
<comment type="function">
    <text evidence="5">Catalyzes the methylation of C-1 in cobalt-precorrin-5B to form cobalt-precorrin-6A.</text>
</comment>
<evidence type="ECO:0000313" key="8">
    <source>
        <dbReference type="Proteomes" id="UP000002026"/>
    </source>
</evidence>
<dbReference type="RefSeq" id="WP_012799233.1">
    <property type="nucleotide sequence ID" value="NC_013165.1"/>
</dbReference>
<dbReference type="InterPro" id="IPR007212">
    <property type="entry name" value="Zf-like"/>
</dbReference>
<sequence length="481" mass="50463">MEQGAPSFPFFTHRDCPYFPCHEGADLDTFNCAFCYCPLYALGPACGGDFRYNDKGLKDCTGCTKPHEGDAGIRMVKERFRDLAALAAMPMHDSAPEPVEKPAFEHYLQVGKKNMRCGYTTGTCAAAAARGAAELLLAGTALPGVRILTPAGIEVPVELEEYSSGDGWAQCAVRKDAGDDPDVTDGLLVFARVCRTDGPGVDIDGGGGVGRVTREGLDQPVGAAAINHVPREMIAEQVSEAASSNGYVGGLRVEIFVPGGAEVARRTFNPRLGIEGGISILGTSGIVRPMSEQAIVDTIRTEMNVRRAEGATHLLVMPGNYGRDYAEGELGLNVDEAVQCSNYIGEALDIASSLGFETLLLVGHIGKLAKVSAGNMNTHSRTSDARAEVLAAHGALAGASCDAVEAIMQSITTDEALAILQDEGVLGPAMASLTQRLGERLQQRAGDNLQVECIVFSLAHGLLGKTPGADGLLRIEGIAGS</sequence>
<dbReference type="eggNOG" id="COG1903">
    <property type="taxonomic scope" value="Bacteria"/>
</dbReference>
<keyword evidence="4 5" id="KW-0949">S-adenosyl-L-methionine</keyword>
<dbReference type="SUPFAM" id="SSF111342">
    <property type="entry name" value="CbiD-like"/>
    <property type="match status" value="1"/>
</dbReference>
<dbReference type="Pfam" id="PF04071">
    <property type="entry name" value="zf-like"/>
    <property type="match status" value="1"/>
</dbReference>
<evidence type="ECO:0000256" key="3">
    <source>
        <dbReference type="ARBA" id="ARBA00022679"/>
    </source>
</evidence>
<reference evidence="7 8" key="1">
    <citation type="journal article" date="2009" name="Stand. Genomic Sci.">
        <title>Complete genome sequence of Slackia heliotrinireducens type strain (RHS 1).</title>
        <authorList>
            <person name="Pukall R."/>
            <person name="Lapidus A."/>
            <person name="Nolan M."/>
            <person name="Copeland A."/>
            <person name="Glavina Del Rio T."/>
            <person name="Lucas S."/>
            <person name="Chen F."/>
            <person name="Tice H."/>
            <person name="Cheng J.F."/>
            <person name="Chertkov O."/>
            <person name="Bruce D."/>
            <person name="Goodwin L."/>
            <person name="Kuske C."/>
            <person name="Brettin T."/>
            <person name="Detter J.C."/>
            <person name="Han C."/>
            <person name="Pitluck S."/>
            <person name="Pati A."/>
            <person name="Mavrommatis K."/>
            <person name="Ivanova N."/>
            <person name="Ovchinnikova G."/>
            <person name="Chen A."/>
            <person name="Palaniappan K."/>
            <person name="Schneider S."/>
            <person name="Rohde M."/>
            <person name="Chain P."/>
            <person name="D'haeseleer P."/>
            <person name="Goker M."/>
            <person name="Bristow J."/>
            <person name="Eisen J.A."/>
            <person name="Markowitz V."/>
            <person name="Kyrpides N.C."/>
            <person name="Klenk H.P."/>
            <person name="Hugenholtz P."/>
        </authorList>
    </citation>
    <scope>NUCLEOTIDE SEQUENCE [LARGE SCALE GENOMIC DNA]</scope>
    <source>
        <strain evidence="8">ATCC 29202 / DSM 20476 / NCTC 11029 / RHS 1</strain>
    </source>
</reference>
<proteinExistence type="inferred from homology"/>
<accession>C7N898</accession>
<dbReference type="GO" id="GO:0032259">
    <property type="term" value="P:methylation"/>
    <property type="evidence" value="ECO:0007669"/>
    <property type="project" value="UniProtKB-KW"/>
</dbReference>
<dbReference type="AlphaFoldDB" id="C7N898"/>
<comment type="pathway">
    <text evidence="5">Cofactor biosynthesis; adenosylcobalamin biosynthesis; cob(II)yrinate a,c-diamide from sirohydrochlorin (anaerobic route): step 6/10.</text>
</comment>
<dbReference type="HAMAP" id="MF_00787">
    <property type="entry name" value="CbiD"/>
    <property type="match status" value="1"/>
</dbReference>
<evidence type="ECO:0000256" key="4">
    <source>
        <dbReference type="ARBA" id="ARBA00022691"/>
    </source>
</evidence>
<dbReference type="InterPro" id="IPR002748">
    <property type="entry name" value="CbiD"/>
</dbReference>
<dbReference type="KEGG" id="shi:Shel_21220"/>
<keyword evidence="3 5" id="KW-0808">Transferase</keyword>
<keyword evidence="8" id="KW-1185">Reference proteome</keyword>